<feature type="compositionally biased region" description="Low complexity" evidence="7">
    <location>
        <begin position="390"/>
        <end position="402"/>
    </location>
</feature>
<dbReference type="AlphaFoldDB" id="A0A7R8WDR3"/>
<dbReference type="InterPro" id="IPR001766">
    <property type="entry name" value="Fork_head_dom"/>
</dbReference>
<dbReference type="PROSITE" id="PS00658">
    <property type="entry name" value="FORK_HEAD_2"/>
    <property type="match status" value="1"/>
</dbReference>
<evidence type="ECO:0000256" key="6">
    <source>
        <dbReference type="PROSITE-ProRule" id="PRU00089"/>
    </source>
</evidence>
<dbReference type="PANTHER" id="PTHR46721:SF3">
    <property type="entry name" value="FORKHEAD BOX N1"/>
    <property type="match status" value="1"/>
</dbReference>
<evidence type="ECO:0000313" key="8">
    <source>
        <dbReference type="EMBL" id="CAD7229758.1"/>
    </source>
</evidence>
<feature type="compositionally biased region" description="Basic residues" evidence="7">
    <location>
        <begin position="441"/>
        <end position="454"/>
    </location>
</feature>
<dbReference type="Pfam" id="PF00250">
    <property type="entry name" value="Forkhead"/>
    <property type="match status" value="1"/>
</dbReference>
<dbReference type="InterPro" id="IPR036388">
    <property type="entry name" value="WH-like_DNA-bd_sf"/>
</dbReference>
<feature type="region of interest" description="Disordered" evidence="7">
    <location>
        <begin position="473"/>
        <end position="508"/>
    </location>
</feature>
<dbReference type="Gene3D" id="1.10.10.10">
    <property type="entry name" value="Winged helix-like DNA-binding domain superfamily/Winged helix DNA-binding domain"/>
    <property type="match status" value="1"/>
</dbReference>
<proteinExistence type="predicted"/>
<keyword evidence="1" id="KW-0217">Developmental protein</keyword>
<keyword evidence="3 6" id="KW-0238">DNA-binding</keyword>
<feature type="region of interest" description="Disordered" evidence="7">
    <location>
        <begin position="358"/>
        <end position="412"/>
    </location>
</feature>
<dbReference type="GO" id="GO:0000976">
    <property type="term" value="F:transcription cis-regulatory region binding"/>
    <property type="evidence" value="ECO:0007669"/>
    <property type="project" value="TreeGrafter"/>
</dbReference>
<dbReference type="SMART" id="SM00339">
    <property type="entry name" value="FH"/>
    <property type="match status" value="1"/>
</dbReference>
<gene>
    <name evidence="8" type="ORF">CTOB1V02_LOCUS7624</name>
</gene>
<feature type="compositionally biased region" description="Low complexity" evidence="7">
    <location>
        <begin position="479"/>
        <end position="495"/>
    </location>
</feature>
<dbReference type="SUPFAM" id="SSF46785">
    <property type="entry name" value="Winged helix' DNA-binding domain"/>
    <property type="match status" value="1"/>
</dbReference>
<feature type="compositionally biased region" description="Low complexity" evidence="7">
    <location>
        <begin position="358"/>
        <end position="372"/>
    </location>
</feature>
<keyword evidence="4" id="KW-0804">Transcription</keyword>
<feature type="region of interest" description="Disordered" evidence="7">
    <location>
        <begin position="427"/>
        <end position="454"/>
    </location>
</feature>
<dbReference type="PROSITE" id="PS50039">
    <property type="entry name" value="FORK_HEAD_3"/>
    <property type="match status" value="1"/>
</dbReference>
<evidence type="ECO:0000256" key="4">
    <source>
        <dbReference type="ARBA" id="ARBA00023163"/>
    </source>
</evidence>
<dbReference type="OrthoDB" id="10070006at2759"/>
<evidence type="ECO:0000256" key="1">
    <source>
        <dbReference type="ARBA" id="ARBA00022473"/>
    </source>
</evidence>
<evidence type="ECO:0000256" key="2">
    <source>
        <dbReference type="ARBA" id="ARBA00023015"/>
    </source>
</evidence>
<evidence type="ECO:0000256" key="3">
    <source>
        <dbReference type="ARBA" id="ARBA00023125"/>
    </source>
</evidence>
<evidence type="ECO:0000256" key="5">
    <source>
        <dbReference type="ARBA" id="ARBA00023242"/>
    </source>
</evidence>
<dbReference type="EMBL" id="OB662259">
    <property type="protein sequence ID" value="CAD7229758.1"/>
    <property type="molecule type" value="Genomic_DNA"/>
</dbReference>
<feature type="DNA-binding region" description="Fork-head" evidence="6">
    <location>
        <begin position="224"/>
        <end position="319"/>
    </location>
</feature>
<keyword evidence="5 6" id="KW-0539">Nucleus</keyword>
<name>A0A7R8WDR3_9CRUS</name>
<keyword evidence="2" id="KW-0805">Transcription regulation</keyword>
<feature type="compositionally biased region" description="Polar residues" evidence="7">
    <location>
        <begin position="107"/>
        <end position="122"/>
    </location>
</feature>
<dbReference type="InterPro" id="IPR030456">
    <property type="entry name" value="TF_fork_head_CS_2"/>
</dbReference>
<feature type="region of interest" description="Disordered" evidence="7">
    <location>
        <begin position="107"/>
        <end position="128"/>
    </location>
</feature>
<dbReference type="GO" id="GO:0000981">
    <property type="term" value="F:DNA-binding transcription factor activity, RNA polymerase II-specific"/>
    <property type="evidence" value="ECO:0007669"/>
    <property type="project" value="TreeGrafter"/>
</dbReference>
<dbReference type="CDD" id="cd20030">
    <property type="entry name" value="FH_FOXN1-like"/>
    <property type="match status" value="1"/>
</dbReference>
<dbReference type="PANTHER" id="PTHR46721">
    <property type="entry name" value="FORKHEAD BOX PROTEIN N1"/>
    <property type="match status" value="1"/>
</dbReference>
<dbReference type="InterPro" id="IPR036390">
    <property type="entry name" value="WH_DNA-bd_sf"/>
</dbReference>
<reference evidence="8" key="1">
    <citation type="submission" date="2020-11" db="EMBL/GenBank/DDBJ databases">
        <authorList>
            <person name="Tran Van P."/>
        </authorList>
    </citation>
    <scope>NUCLEOTIDE SEQUENCE</scope>
</reference>
<dbReference type="InterPro" id="IPR049624">
    <property type="entry name" value="FOXN1_4"/>
</dbReference>
<dbReference type="PRINTS" id="PR00053">
    <property type="entry name" value="FORKHEAD"/>
</dbReference>
<feature type="compositionally biased region" description="Basic and acidic residues" evidence="7">
    <location>
        <begin position="427"/>
        <end position="440"/>
    </location>
</feature>
<accession>A0A7R8WDR3</accession>
<organism evidence="8">
    <name type="scientific">Cyprideis torosa</name>
    <dbReference type="NCBI Taxonomy" id="163714"/>
    <lineage>
        <taxon>Eukaryota</taxon>
        <taxon>Metazoa</taxon>
        <taxon>Ecdysozoa</taxon>
        <taxon>Arthropoda</taxon>
        <taxon>Crustacea</taxon>
        <taxon>Oligostraca</taxon>
        <taxon>Ostracoda</taxon>
        <taxon>Podocopa</taxon>
        <taxon>Podocopida</taxon>
        <taxon>Cytherocopina</taxon>
        <taxon>Cytheroidea</taxon>
        <taxon>Cytherideidae</taxon>
        <taxon>Cyprideis</taxon>
    </lineage>
</organism>
<protein>
    <submittedName>
        <fullName evidence="8">Uncharacterized protein</fullName>
    </submittedName>
</protein>
<evidence type="ECO:0000256" key="7">
    <source>
        <dbReference type="SAM" id="MobiDB-lite"/>
    </source>
</evidence>
<sequence>MLTMDDIGVVDDHDLGDLMKVELGDTLKMGDFHSSPEDLDFDLSDFEDMGGADMFGPPHPGEACPMGDSDSWADTNDHLLEAAGLFDTTKDQGVLVDPSSMIPVSSFQPAPTTVSHSKQNQTPPQISLLPLPSSATIIPQQRIVQRGIPFPVPGVPILKGHTLVTSNGTHYATPTSLLQSGDYVPQPPVQVNNVSSGTSSHKSRRQTAPRQTAFISASGKVYPKPAYSYSCLIAMALKNSPTGCLPVSDIYNFMCQQFPYFRTAPNGWKNSVRHNLSLNKCFEKVEKPANGARKGCLWALNPAKVHKMEEEVAKWSKKDPAGIQQAMAFPDYLRKLERGEMKLDDEIAAAVSSITTISPSATSSASLTPRSSCQGSDLDSEPESEEGERLSSSQSVTSSTLTHAGDEEEDAQRAHNRFEMEVLNEKYPPRGHFHRPELPQHHHHHQDHQHFTRRPQHQQATTVRFTQLLPPQTSASSGLHHLQAHQQRQQQAQMQSWTPHHSATSTSTSTTIVGDLQVIPPSALVDSTGRHIENFLYSPNNNAEKLDGILLNGNSISMLST</sequence>
<comment type="subcellular location">
    <subcellularLocation>
        <location evidence="6">Nucleus</location>
    </subcellularLocation>
</comment>
<dbReference type="GO" id="GO:0005634">
    <property type="term" value="C:nucleus"/>
    <property type="evidence" value="ECO:0007669"/>
    <property type="project" value="UniProtKB-SubCell"/>
</dbReference>